<name>A0ACB6RWR7_9PLEO</name>
<dbReference type="EMBL" id="MU006722">
    <property type="protein sequence ID" value="KAF2626147.1"/>
    <property type="molecule type" value="Genomic_DNA"/>
</dbReference>
<protein>
    <submittedName>
        <fullName evidence="1">Uncharacterized protein</fullName>
    </submittedName>
</protein>
<accession>A0ACB6RWR7</accession>
<organism evidence="1 2">
    <name type="scientific">Macroventuria anomochaeta</name>
    <dbReference type="NCBI Taxonomy" id="301207"/>
    <lineage>
        <taxon>Eukaryota</taxon>
        <taxon>Fungi</taxon>
        <taxon>Dikarya</taxon>
        <taxon>Ascomycota</taxon>
        <taxon>Pezizomycotina</taxon>
        <taxon>Dothideomycetes</taxon>
        <taxon>Pleosporomycetidae</taxon>
        <taxon>Pleosporales</taxon>
        <taxon>Pleosporineae</taxon>
        <taxon>Didymellaceae</taxon>
        <taxon>Macroventuria</taxon>
    </lineage>
</organism>
<sequence>MASNTIDSANQTHRGRPSSYPNFSQEVWDEITAYLLPSSALNATDVFDFKSNAYDRVWTAVFRNEDWLESCSAKDVNIVLIGADLDILSGLTVNKAQPCLVLAAFDRCGELQYKNDLLHLSLRGGTSGLKEHQLEQLTLAIQNLRPIFLLNLNPPTQTLPDSSESPSSDPVQFIFRCFGGPSFWTGRPPLVDVVLSEGWKKSQCEYTFEGFTFKDKKYRQCHRQDTDWTSVAKVESGQDCSVIETV</sequence>
<gene>
    <name evidence="1" type="ORF">BU25DRAFT_472378</name>
</gene>
<keyword evidence="2" id="KW-1185">Reference proteome</keyword>
<reference evidence="1" key="1">
    <citation type="journal article" date="2020" name="Stud. Mycol.">
        <title>101 Dothideomycetes genomes: a test case for predicting lifestyles and emergence of pathogens.</title>
        <authorList>
            <person name="Haridas S."/>
            <person name="Albert R."/>
            <person name="Binder M."/>
            <person name="Bloem J."/>
            <person name="Labutti K."/>
            <person name="Salamov A."/>
            <person name="Andreopoulos B."/>
            <person name="Baker S."/>
            <person name="Barry K."/>
            <person name="Bills G."/>
            <person name="Bluhm B."/>
            <person name="Cannon C."/>
            <person name="Castanera R."/>
            <person name="Culley D."/>
            <person name="Daum C."/>
            <person name="Ezra D."/>
            <person name="Gonzalez J."/>
            <person name="Henrissat B."/>
            <person name="Kuo A."/>
            <person name="Liang C."/>
            <person name="Lipzen A."/>
            <person name="Lutzoni F."/>
            <person name="Magnuson J."/>
            <person name="Mondo S."/>
            <person name="Nolan M."/>
            <person name="Ohm R."/>
            <person name="Pangilinan J."/>
            <person name="Park H.-J."/>
            <person name="Ramirez L."/>
            <person name="Alfaro M."/>
            <person name="Sun H."/>
            <person name="Tritt A."/>
            <person name="Yoshinaga Y."/>
            <person name="Zwiers L.-H."/>
            <person name="Turgeon B."/>
            <person name="Goodwin S."/>
            <person name="Spatafora J."/>
            <person name="Crous P."/>
            <person name="Grigoriev I."/>
        </authorList>
    </citation>
    <scope>NUCLEOTIDE SEQUENCE</scope>
    <source>
        <strain evidence="1">CBS 525.71</strain>
    </source>
</reference>
<comment type="caution">
    <text evidence="1">The sequence shown here is derived from an EMBL/GenBank/DDBJ whole genome shotgun (WGS) entry which is preliminary data.</text>
</comment>
<proteinExistence type="predicted"/>
<dbReference type="Proteomes" id="UP000799754">
    <property type="component" value="Unassembled WGS sequence"/>
</dbReference>
<evidence type="ECO:0000313" key="1">
    <source>
        <dbReference type="EMBL" id="KAF2626147.1"/>
    </source>
</evidence>
<evidence type="ECO:0000313" key="2">
    <source>
        <dbReference type="Proteomes" id="UP000799754"/>
    </source>
</evidence>